<dbReference type="SUPFAM" id="SSF52047">
    <property type="entry name" value="RNI-like"/>
    <property type="match status" value="1"/>
</dbReference>
<dbReference type="Proteomes" id="UP000050795">
    <property type="component" value="Unassembled WGS sequence"/>
</dbReference>
<dbReference type="InterPro" id="IPR032675">
    <property type="entry name" value="LRR_dom_sf"/>
</dbReference>
<keyword evidence="4" id="KW-1185">Reference proteome</keyword>
<dbReference type="Gene3D" id="3.80.10.10">
    <property type="entry name" value="Ribonuclease Inhibitor"/>
    <property type="match status" value="2"/>
</dbReference>
<feature type="region of interest" description="Disordered" evidence="3">
    <location>
        <begin position="259"/>
        <end position="291"/>
    </location>
</feature>
<dbReference type="SMART" id="SM00368">
    <property type="entry name" value="LRR_RI"/>
    <property type="match status" value="7"/>
</dbReference>
<dbReference type="InterPro" id="IPR051279">
    <property type="entry name" value="PP1-Reg/Actin-Interact_Protein"/>
</dbReference>
<reference evidence="5" key="2">
    <citation type="submission" date="2023-11" db="UniProtKB">
        <authorList>
            <consortium name="WormBaseParasite"/>
        </authorList>
    </citation>
    <scope>IDENTIFICATION</scope>
</reference>
<evidence type="ECO:0000256" key="3">
    <source>
        <dbReference type="SAM" id="MobiDB-lite"/>
    </source>
</evidence>
<evidence type="ECO:0000313" key="4">
    <source>
        <dbReference type="Proteomes" id="UP000050795"/>
    </source>
</evidence>
<protein>
    <submittedName>
        <fullName evidence="5">Uncharacterized protein</fullName>
    </submittedName>
</protein>
<evidence type="ECO:0000256" key="1">
    <source>
        <dbReference type="ARBA" id="ARBA00022614"/>
    </source>
</evidence>
<evidence type="ECO:0000313" key="5">
    <source>
        <dbReference type="WBParaSite" id="TREG1_54370.1"/>
    </source>
</evidence>
<dbReference type="PANTHER" id="PTHR24112:SF9">
    <property type="entry name" value="PROTEIN PHOSPHATASE 1 REGULATORY SUBUNIT 37"/>
    <property type="match status" value="1"/>
</dbReference>
<organism evidence="4 5">
    <name type="scientific">Trichobilharzia regenti</name>
    <name type="common">Nasal bird schistosome</name>
    <dbReference type="NCBI Taxonomy" id="157069"/>
    <lineage>
        <taxon>Eukaryota</taxon>
        <taxon>Metazoa</taxon>
        <taxon>Spiralia</taxon>
        <taxon>Lophotrochozoa</taxon>
        <taxon>Platyhelminthes</taxon>
        <taxon>Trematoda</taxon>
        <taxon>Digenea</taxon>
        <taxon>Strigeidida</taxon>
        <taxon>Schistosomatoidea</taxon>
        <taxon>Schistosomatidae</taxon>
        <taxon>Trichobilharzia</taxon>
    </lineage>
</organism>
<dbReference type="WBParaSite" id="TREG1_54370.1">
    <property type="protein sequence ID" value="TREG1_54370.1"/>
    <property type="gene ID" value="TREG1_54370"/>
</dbReference>
<keyword evidence="2" id="KW-0677">Repeat</keyword>
<evidence type="ECO:0000256" key="2">
    <source>
        <dbReference type="ARBA" id="ARBA00022737"/>
    </source>
</evidence>
<dbReference type="AlphaFoldDB" id="A0AA85K209"/>
<name>A0AA85K209_TRIRE</name>
<accession>A0AA85K209</accession>
<feature type="compositionally biased region" description="Low complexity" evidence="3">
    <location>
        <begin position="611"/>
        <end position="626"/>
    </location>
</feature>
<sequence length="665" mass="74133">MVEDGLEYKQKRSSSVCLALVGREDKSDPVTLERIRKKSVKFPEVNDLVTMAVEPENPWLNRRRLSPQELISAYKLRCDMSKIQPLYSVILQLEPIDLTQSLARRPLFDLKGCQLNEGHIDMLENVFRHVQFKYLNLENTNLDDESIESLCDIVSHYETCTELCLARNPHVTPEGWRLAATLFRRMASLQWLDLRGNNLDLHCVQDLSGSLRGFPTEGTIRRIVKKQHDKYSFPQPAGFFTLRGRGPLEVNRHSSCSDPFYNLRKPRRASSSLSSPSSSSPPPPRGLHLGNTGVNGELLQSLAPGLRLGCITDLRLPNNGITGGDAKFLVPLLRYSVHLKYLDLSANFLGDLGCLIISQALALPCFSSENRNLNQKFGLIRLFLSENRITSSSMNSLAAGLKRCARLTTLQLCGNTNIGSVGLRALKSGLINSPCLKRLGIAFCGIDNQGALHISEILTKTKSRFTLIDLTGNLIDSEGSLTIAKCSTYLNENVKIKGLEELQISSLMQCALETSKKENGDDNVASQTNNSQVQDAVKNLFQSTERFLPANNYNNTNKQKNTLISAIKLGSYRNTKSHSAPGFQYYTNKSFLDCDPRYLWGDSSDSDTDDNNNNNNNNADNDSNDNGNDDDDDDTVNTNPNTLYTRKKKINTSGTNKCLRKHSVI</sequence>
<dbReference type="PANTHER" id="PTHR24112">
    <property type="entry name" value="LEUCINE-RICH REPEAT, ISOFORM F-RELATED"/>
    <property type="match status" value="1"/>
</dbReference>
<feature type="region of interest" description="Disordered" evidence="3">
    <location>
        <begin position="603"/>
        <end position="649"/>
    </location>
</feature>
<reference evidence="4" key="1">
    <citation type="submission" date="2022-06" db="EMBL/GenBank/DDBJ databases">
        <authorList>
            <person name="Berger JAMES D."/>
            <person name="Berger JAMES D."/>
        </authorList>
    </citation>
    <scope>NUCLEOTIDE SEQUENCE [LARGE SCALE GENOMIC DNA]</scope>
</reference>
<keyword evidence="1" id="KW-0433">Leucine-rich repeat</keyword>
<proteinExistence type="predicted"/>